<evidence type="ECO:0000256" key="6">
    <source>
        <dbReference type="PROSITE-ProRule" id="PRU00552"/>
    </source>
</evidence>
<dbReference type="SMART" id="SM00487">
    <property type="entry name" value="DEXDc"/>
    <property type="match status" value="1"/>
</dbReference>
<sequence>MNFLELGLSPALCKTLETIGYTTPTPIQQQTIPHVLQGKDVLASAQTGTGKTASFLLPLIQKLLDTPGRARLARAVILEPTRELALQVMQSFQAFTADVPLKAALLVGGESMLEQQKILGRGVDILIATPGRLLDLIERGQIMLLGIQYVIIDEADRMLDMGFIPDINRLMAALPPQKQTLLFSATFPNEIKKLADTYLKTPEHIHITPENRTAATIKQYFLKVGPLEKREALRYVLEKFAKDEQCIVFCNRKRDISLLLTALKKYGYQTAALHGDLAQSARSETVKQFKEGVIKILVASDIAARGLDVENLSLVVNFDIPHQPEDYVHRIGRTGRAGQLGIAFSLVSPHDQKAWQAVEKSIDQKLEPFEWEAPVKVLEKPVPRVAAQPNRTKEQQQQPPRPRENDRMPYKKHPSQDDFGFDSVVGFGDFVPAFMLTTFQLNEMATAAQDTQ</sequence>
<dbReference type="InterPro" id="IPR001650">
    <property type="entry name" value="Helicase_C-like"/>
</dbReference>
<evidence type="ECO:0000256" key="7">
    <source>
        <dbReference type="RuleBase" id="RU000492"/>
    </source>
</evidence>
<evidence type="ECO:0000256" key="2">
    <source>
        <dbReference type="ARBA" id="ARBA00022801"/>
    </source>
</evidence>
<keyword evidence="1 7" id="KW-0547">Nucleotide-binding</keyword>
<evidence type="ECO:0000313" key="13">
    <source>
        <dbReference type="Proteomes" id="UP000293550"/>
    </source>
</evidence>
<dbReference type="PANTHER" id="PTHR47959">
    <property type="entry name" value="ATP-DEPENDENT RNA HELICASE RHLE-RELATED"/>
    <property type="match status" value="1"/>
</dbReference>
<dbReference type="GO" id="GO:0003724">
    <property type="term" value="F:RNA helicase activity"/>
    <property type="evidence" value="ECO:0007669"/>
    <property type="project" value="InterPro"/>
</dbReference>
<evidence type="ECO:0000256" key="8">
    <source>
        <dbReference type="SAM" id="MobiDB-lite"/>
    </source>
</evidence>
<evidence type="ECO:0000259" key="10">
    <source>
        <dbReference type="PROSITE" id="PS51194"/>
    </source>
</evidence>
<evidence type="ECO:0000259" key="9">
    <source>
        <dbReference type="PROSITE" id="PS51192"/>
    </source>
</evidence>
<evidence type="ECO:0000256" key="1">
    <source>
        <dbReference type="ARBA" id="ARBA00022741"/>
    </source>
</evidence>
<keyword evidence="2 7" id="KW-0378">Hydrolase</keyword>
<dbReference type="InterPro" id="IPR014014">
    <property type="entry name" value="RNA_helicase_DEAD_Q_motif"/>
</dbReference>
<dbReference type="GO" id="GO:0003676">
    <property type="term" value="F:nucleic acid binding"/>
    <property type="evidence" value="ECO:0007669"/>
    <property type="project" value="InterPro"/>
</dbReference>
<dbReference type="Gene3D" id="3.40.50.300">
    <property type="entry name" value="P-loop containing nucleotide triphosphate hydrolases"/>
    <property type="match status" value="2"/>
</dbReference>
<dbReference type="OrthoDB" id="9805696at2"/>
<comment type="similarity">
    <text evidence="5 7">Belongs to the DEAD box helicase family.</text>
</comment>
<dbReference type="SUPFAM" id="SSF52540">
    <property type="entry name" value="P-loop containing nucleoside triphosphate hydrolases"/>
    <property type="match status" value="1"/>
</dbReference>
<feature type="domain" description="Helicase C-terminal" evidence="10">
    <location>
        <begin position="232"/>
        <end position="379"/>
    </location>
</feature>
<evidence type="ECO:0000259" key="11">
    <source>
        <dbReference type="PROSITE" id="PS51195"/>
    </source>
</evidence>
<dbReference type="CDD" id="cd18787">
    <property type="entry name" value="SF2_C_DEAD"/>
    <property type="match status" value="1"/>
</dbReference>
<dbReference type="PROSITE" id="PS51194">
    <property type="entry name" value="HELICASE_CTER"/>
    <property type="match status" value="1"/>
</dbReference>
<dbReference type="Pfam" id="PF00271">
    <property type="entry name" value="Helicase_C"/>
    <property type="match status" value="1"/>
</dbReference>
<comment type="caution">
    <text evidence="12">The sequence shown here is derived from an EMBL/GenBank/DDBJ whole genome shotgun (WGS) entry which is preliminary data.</text>
</comment>
<dbReference type="EMBL" id="SCFB01000022">
    <property type="protein sequence ID" value="RZI45208.1"/>
    <property type="molecule type" value="Genomic_DNA"/>
</dbReference>
<dbReference type="InterPro" id="IPR050079">
    <property type="entry name" value="DEAD_box_RNA_helicase"/>
</dbReference>
<keyword evidence="4 7" id="KW-0067">ATP-binding</keyword>
<feature type="domain" description="Helicase ATP-binding" evidence="9">
    <location>
        <begin position="32"/>
        <end position="205"/>
    </location>
</feature>
<reference evidence="12 13" key="1">
    <citation type="submission" date="2018-10" db="EMBL/GenBank/DDBJ databases">
        <title>An updated phylogeny of the Alphaproteobacteria reveals that the parasitic Rickettsiales and Holosporales have independent origins.</title>
        <authorList>
            <person name="Munoz-Gomez S.A."/>
            <person name="Hess S."/>
            <person name="Burger G."/>
            <person name="Lang B.F."/>
            <person name="Susko E."/>
            <person name="Slamovits C.H."/>
            <person name="Roger A.J."/>
        </authorList>
    </citation>
    <scope>NUCLEOTIDE SEQUENCE [LARGE SCALE GENOMIC DNA]</scope>
    <source>
        <strain evidence="12">HOLO01</strain>
    </source>
</reference>
<dbReference type="Proteomes" id="UP000293550">
    <property type="component" value="Unassembled WGS sequence"/>
</dbReference>
<name>A0A4Q7DG95_9PROT</name>
<dbReference type="InterPro" id="IPR014001">
    <property type="entry name" value="Helicase_ATP-bd"/>
</dbReference>
<dbReference type="PROSITE" id="PS51192">
    <property type="entry name" value="HELICASE_ATP_BIND_1"/>
    <property type="match status" value="1"/>
</dbReference>
<keyword evidence="3 7" id="KW-0347">Helicase</keyword>
<feature type="short sequence motif" description="Q motif" evidence="6">
    <location>
        <begin position="1"/>
        <end position="29"/>
    </location>
</feature>
<dbReference type="GO" id="GO:0005524">
    <property type="term" value="F:ATP binding"/>
    <property type="evidence" value="ECO:0007669"/>
    <property type="project" value="UniProtKB-KW"/>
</dbReference>
<dbReference type="InterPro" id="IPR027417">
    <property type="entry name" value="P-loop_NTPase"/>
</dbReference>
<dbReference type="PANTHER" id="PTHR47959:SF13">
    <property type="entry name" value="ATP-DEPENDENT RNA HELICASE RHLE"/>
    <property type="match status" value="1"/>
</dbReference>
<gene>
    <name evidence="12" type="ORF">EQU50_07965</name>
</gene>
<dbReference type="InterPro" id="IPR044742">
    <property type="entry name" value="DEAD/DEAH_RhlB"/>
</dbReference>
<dbReference type="GO" id="GO:0016787">
    <property type="term" value="F:hydrolase activity"/>
    <property type="evidence" value="ECO:0007669"/>
    <property type="project" value="UniProtKB-KW"/>
</dbReference>
<dbReference type="Pfam" id="PF00270">
    <property type="entry name" value="DEAD"/>
    <property type="match status" value="1"/>
</dbReference>
<evidence type="ECO:0000256" key="3">
    <source>
        <dbReference type="ARBA" id="ARBA00022806"/>
    </source>
</evidence>
<dbReference type="GO" id="GO:0005829">
    <property type="term" value="C:cytosol"/>
    <property type="evidence" value="ECO:0007669"/>
    <property type="project" value="TreeGrafter"/>
</dbReference>
<dbReference type="PROSITE" id="PS51195">
    <property type="entry name" value="Q_MOTIF"/>
    <property type="match status" value="1"/>
</dbReference>
<organism evidence="12 13">
    <name type="scientific">Candidatus Finniella inopinata</name>
    <dbReference type="NCBI Taxonomy" id="1696036"/>
    <lineage>
        <taxon>Bacteria</taxon>
        <taxon>Pseudomonadati</taxon>
        <taxon>Pseudomonadota</taxon>
        <taxon>Alphaproteobacteria</taxon>
        <taxon>Holosporales</taxon>
        <taxon>Candidatus Paracaedibacteraceae</taxon>
        <taxon>Candidatus Finniella</taxon>
    </lineage>
</organism>
<dbReference type="InterPro" id="IPR000629">
    <property type="entry name" value="RNA-helicase_DEAD-box_CS"/>
</dbReference>
<feature type="region of interest" description="Disordered" evidence="8">
    <location>
        <begin position="381"/>
        <end position="415"/>
    </location>
</feature>
<dbReference type="SMART" id="SM00490">
    <property type="entry name" value="HELICc"/>
    <property type="match status" value="1"/>
</dbReference>
<accession>A0A4Q7DG95</accession>
<protein>
    <submittedName>
        <fullName evidence="12">DEAD/DEAH box helicase</fullName>
    </submittedName>
</protein>
<dbReference type="AlphaFoldDB" id="A0A4Q7DG95"/>
<evidence type="ECO:0000256" key="5">
    <source>
        <dbReference type="ARBA" id="ARBA00038437"/>
    </source>
</evidence>
<dbReference type="InterPro" id="IPR011545">
    <property type="entry name" value="DEAD/DEAH_box_helicase_dom"/>
</dbReference>
<dbReference type="RefSeq" id="WP_130154592.1">
    <property type="nucleotide sequence ID" value="NZ_SCFB01000022.1"/>
</dbReference>
<evidence type="ECO:0000313" key="12">
    <source>
        <dbReference type="EMBL" id="RZI45208.1"/>
    </source>
</evidence>
<evidence type="ECO:0000256" key="4">
    <source>
        <dbReference type="ARBA" id="ARBA00022840"/>
    </source>
</evidence>
<proteinExistence type="inferred from homology"/>
<feature type="domain" description="DEAD-box RNA helicase Q" evidence="11">
    <location>
        <begin position="1"/>
        <end position="29"/>
    </location>
</feature>
<keyword evidence="13" id="KW-1185">Reference proteome</keyword>
<dbReference type="CDD" id="cd00268">
    <property type="entry name" value="DEADc"/>
    <property type="match status" value="1"/>
</dbReference>
<dbReference type="PROSITE" id="PS00039">
    <property type="entry name" value="DEAD_ATP_HELICASE"/>
    <property type="match status" value="1"/>
</dbReference>